<sequence>MEQESKAVDWRISARIDYGSGKDPVQRNCDMRKVPSRQRMDLLTFISSDSESLLLTGKTIQSRRGLPTSSQQQEDLCGPSRKNPAQRDIQENARRDQYRLHTALNIVLYSTRYSSHFNLRTLIVGILIETV</sequence>
<comment type="caution">
    <text evidence="2">The sequence shown here is derived from an EMBL/GenBank/DDBJ whole genome shotgun (WGS) entry which is preliminary data.</text>
</comment>
<name>A0ABR3KMI8_TRISP</name>
<dbReference type="Proteomes" id="UP001558632">
    <property type="component" value="Unassembled WGS sequence"/>
</dbReference>
<dbReference type="EMBL" id="JBEUSY010000251">
    <property type="protein sequence ID" value="KAL1241266.1"/>
    <property type="molecule type" value="Genomic_DNA"/>
</dbReference>
<feature type="compositionally biased region" description="Polar residues" evidence="1">
    <location>
        <begin position="58"/>
        <end position="74"/>
    </location>
</feature>
<evidence type="ECO:0000313" key="2">
    <source>
        <dbReference type="EMBL" id="KAL1241266.1"/>
    </source>
</evidence>
<evidence type="ECO:0000256" key="1">
    <source>
        <dbReference type="SAM" id="MobiDB-lite"/>
    </source>
</evidence>
<reference evidence="2 3" key="1">
    <citation type="submission" date="2024-07" db="EMBL/GenBank/DDBJ databases">
        <title>Enhanced genomic and transcriptomic resources for Trichinella pseudospiralis and T. spiralis underpin the discovery of pronounced molecular differences between stages and species.</title>
        <authorList>
            <person name="Pasi K.K."/>
            <person name="La Rosa G."/>
            <person name="Gomez-Morales M.A."/>
            <person name="Tosini F."/>
            <person name="Sumanam S."/>
            <person name="Young N.D."/>
            <person name="Chang B.C."/>
            <person name="Robin G.B."/>
        </authorList>
    </citation>
    <scope>NUCLEOTIDE SEQUENCE [LARGE SCALE GENOMIC DNA]</scope>
    <source>
        <strain evidence="2">ISS534</strain>
    </source>
</reference>
<accession>A0ABR3KMI8</accession>
<gene>
    <name evidence="2" type="ORF">TSPI_10351</name>
</gene>
<proteinExistence type="predicted"/>
<keyword evidence="3" id="KW-1185">Reference proteome</keyword>
<organism evidence="2 3">
    <name type="scientific">Trichinella spiralis</name>
    <name type="common">Trichina worm</name>
    <dbReference type="NCBI Taxonomy" id="6334"/>
    <lineage>
        <taxon>Eukaryota</taxon>
        <taxon>Metazoa</taxon>
        <taxon>Ecdysozoa</taxon>
        <taxon>Nematoda</taxon>
        <taxon>Enoplea</taxon>
        <taxon>Dorylaimia</taxon>
        <taxon>Trichinellida</taxon>
        <taxon>Trichinellidae</taxon>
        <taxon>Trichinella</taxon>
    </lineage>
</organism>
<evidence type="ECO:0000313" key="3">
    <source>
        <dbReference type="Proteomes" id="UP001558632"/>
    </source>
</evidence>
<protein>
    <submittedName>
        <fullName evidence="2">Protein TIC</fullName>
    </submittedName>
</protein>
<feature type="region of interest" description="Disordered" evidence="1">
    <location>
        <begin position="58"/>
        <end position="94"/>
    </location>
</feature>